<evidence type="ECO:0000259" key="1">
    <source>
        <dbReference type="PROSITE" id="PS50011"/>
    </source>
</evidence>
<dbReference type="PANTHER" id="PTHR24348">
    <property type="entry name" value="SERINE/THREONINE-PROTEIN KINASE UNC-51-RELATED"/>
    <property type="match status" value="1"/>
</dbReference>
<dbReference type="GO" id="GO:0004674">
    <property type="term" value="F:protein serine/threonine kinase activity"/>
    <property type="evidence" value="ECO:0007669"/>
    <property type="project" value="InterPro"/>
</dbReference>
<dbReference type="EMBL" id="AFWH01000001">
    <property type="protein sequence ID" value="EGU54068.1"/>
    <property type="molecule type" value="Genomic_DNA"/>
</dbReference>
<dbReference type="SMART" id="SM00220">
    <property type="entry name" value="S_TKc"/>
    <property type="match status" value="1"/>
</dbReference>
<accession>F9SML3</accession>
<protein>
    <submittedName>
        <fullName evidence="2">Protein kinase</fullName>
    </submittedName>
</protein>
<dbReference type="InterPro" id="IPR012340">
    <property type="entry name" value="NA-bd_OB-fold"/>
</dbReference>
<reference evidence="2 3" key="1">
    <citation type="journal article" date="2012" name="Int. J. Syst. Evol. Microbiol.">
        <title>Vibrio caribbeanicus sp. nov., isolated from the marine sponge Scleritoderma cyanea.</title>
        <authorList>
            <person name="Hoffmann M."/>
            <person name="Monday S.R."/>
            <person name="Allard M.W."/>
            <person name="Strain E.A."/>
            <person name="Whittaker P."/>
            <person name="Naum M."/>
            <person name="McCarthy P.J."/>
            <person name="Lopez J.V."/>
            <person name="Fischer M."/>
            <person name="Brown E.W."/>
        </authorList>
    </citation>
    <scope>NUCLEOTIDE SEQUENCE [LARGE SCALE GENOMIC DNA]</scope>
    <source>
        <strain evidence="3">CIP 102891 / ATCC 33934</strain>
    </source>
</reference>
<dbReference type="Gene3D" id="3.30.200.20">
    <property type="entry name" value="Phosphorylase Kinase, domain 1"/>
    <property type="match status" value="1"/>
</dbReference>
<sequence length="362" mass="40612">MSHIHNVGDVIANRYEVESYLDEGGMQQVFVAYDRNIDRKVALKTPKNASASLRFKSSAVCSARVIHPNVAKTLDYFAYNDKEYLIEELINGADLNTVFRDNFHYLDPCLVAFIGHHLAKAVAASHRVGVVHRDLKPSNIMVVGSHLFEDIKVTDFGIAKLIDEEIDQVFNAKGDVESSIAGSKTLVGALPYMAPEIVLSKTAPGKHIDVWSIGAIMYFLLTGETPFTSQFAKIIINYHQEKKVDPIQHLKSSSHLSPLGKQLENIISLCLNYDYTKRPTADEIVDLFSHLCYPVAKRKYGRIKFKRGQNGWGFIENQGINPDTFYHTDEVFGSQPSIADKVCFSEYPGAPRSRAFPILRCR</sequence>
<proteinExistence type="predicted"/>
<dbReference type="Proteomes" id="UP000002817">
    <property type="component" value="Unassembled WGS sequence"/>
</dbReference>
<dbReference type="RefSeq" id="WP_004416125.1">
    <property type="nucleotide sequence ID" value="NZ_ACZV01000004.1"/>
</dbReference>
<feature type="domain" description="Protein kinase" evidence="1">
    <location>
        <begin position="15"/>
        <end position="293"/>
    </location>
</feature>
<dbReference type="InterPro" id="IPR011009">
    <property type="entry name" value="Kinase-like_dom_sf"/>
</dbReference>
<gene>
    <name evidence="2" type="ORF">VIOR3934_19615</name>
</gene>
<dbReference type="PROSITE" id="PS50011">
    <property type="entry name" value="PROTEIN_KINASE_DOM"/>
    <property type="match status" value="1"/>
</dbReference>
<evidence type="ECO:0000313" key="2">
    <source>
        <dbReference type="EMBL" id="EGU54068.1"/>
    </source>
</evidence>
<dbReference type="InterPro" id="IPR000719">
    <property type="entry name" value="Prot_kinase_dom"/>
</dbReference>
<dbReference type="InterPro" id="IPR045269">
    <property type="entry name" value="Atg1-like"/>
</dbReference>
<dbReference type="OrthoDB" id="9801841at2"/>
<dbReference type="GO" id="GO:0005524">
    <property type="term" value="F:ATP binding"/>
    <property type="evidence" value="ECO:0007669"/>
    <property type="project" value="InterPro"/>
</dbReference>
<dbReference type="CDD" id="cd14014">
    <property type="entry name" value="STKc_PknB_like"/>
    <property type="match status" value="1"/>
</dbReference>
<keyword evidence="2" id="KW-0418">Kinase</keyword>
<dbReference type="InterPro" id="IPR008271">
    <property type="entry name" value="Ser/Thr_kinase_AS"/>
</dbReference>
<name>F9SML3_VIBOR</name>
<dbReference type="SUPFAM" id="SSF50249">
    <property type="entry name" value="Nucleic acid-binding proteins"/>
    <property type="match status" value="1"/>
</dbReference>
<dbReference type="AlphaFoldDB" id="F9SML3"/>
<dbReference type="PATRIC" id="fig|675816.5.peg.150"/>
<dbReference type="Gene3D" id="1.10.510.10">
    <property type="entry name" value="Transferase(Phosphotransferase) domain 1"/>
    <property type="match status" value="1"/>
</dbReference>
<comment type="caution">
    <text evidence="2">The sequence shown here is derived from an EMBL/GenBank/DDBJ whole genome shotgun (WGS) entry which is preliminary data.</text>
</comment>
<organism evidence="2 3">
    <name type="scientific">Vibrio orientalis CIP 102891 = ATCC 33934</name>
    <dbReference type="NCBI Taxonomy" id="675816"/>
    <lineage>
        <taxon>Bacteria</taxon>
        <taxon>Pseudomonadati</taxon>
        <taxon>Pseudomonadota</taxon>
        <taxon>Gammaproteobacteria</taxon>
        <taxon>Vibrionales</taxon>
        <taxon>Vibrionaceae</taxon>
        <taxon>Vibrio</taxon>
        <taxon>Vibrio oreintalis group</taxon>
    </lineage>
</organism>
<evidence type="ECO:0000313" key="3">
    <source>
        <dbReference type="Proteomes" id="UP000002817"/>
    </source>
</evidence>
<dbReference type="Pfam" id="PF00069">
    <property type="entry name" value="Pkinase"/>
    <property type="match status" value="1"/>
</dbReference>
<keyword evidence="2" id="KW-0808">Transferase</keyword>
<dbReference type="PROSITE" id="PS00108">
    <property type="entry name" value="PROTEIN_KINASE_ST"/>
    <property type="match status" value="1"/>
</dbReference>
<dbReference type="SUPFAM" id="SSF56112">
    <property type="entry name" value="Protein kinase-like (PK-like)"/>
    <property type="match status" value="1"/>
</dbReference>
<dbReference type="GO" id="GO:0005737">
    <property type="term" value="C:cytoplasm"/>
    <property type="evidence" value="ECO:0007669"/>
    <property type="project" value="TreeGrafter"/>
</dbReference>